<dbReference type="InterPro" id="IPR017650">
    <property type="entry name" value="Arginine_N-succinylTrfase"/>
</dbReference>
<name>A0A857JI34_9ALTE</name>
<dbReference type="SUPFAM" id="SSF55729">
    <property type="entry name" value="Acyl-CoA N-acyltransferases (Nat)"/>
    <property type="match status" value="1"/>
</dbReference>
<keyword evidence="2 5" id="KW-0808">Transferase</keyword>
<organism evidence="5 6">
    <name type="scientific">Paraglaciecola mesophila</name>
    <dbReference type="NCBI Taxonomy" id="197222"/>
    <lineage>
        <taxon>Bacteria</taxon>
        <taxon>Pseudomonadati</taxon>
        <taxon>Pseudomonadota</taxon>
        <taxon>Gammaproteobacteria</taxon>
        <taxon>Alteromonadales</taxon>
        <taxon>Alteromonadaceae</taxon>
        <taxon>Paraglaciecola</taxon>
    </lineage>
</organism>
<keyword evidence="3 5" id="KW-0012">Acyltransferase</keyword>
<dbReference type="GO" id="GO:0008791">
    <property type="term" value="F:arginine N-succinyltransferase activity"/>
    <property type="evidence" value="ECO:0007669"/>
    <property type="project" value="UniProtKB-UniRule"/>
</dbReference>
<dbReference type="InterPro" id="IPR016181">
    <property type="entry name" value="Acyl_CoA_acyltransferase"/>
</dbReference>
<dbReference type="Pfam" id="PF04958">
    <property type="entry name" value="AstA"/>
    <property type="match status" value="1"/>
</dbReference>
<gene>
    <name evidence="5" type="ORF">FX988_01934</name>
</gene>
<sequence>MNIIRPIKHSDYAVLHDIAVESGIGFTSLPVNETLLKSKILDSETAFQADISQPGNESYLFVMEDTNSGQVVGTSGIASSVGLDDAFYHYHLSKVVHASRELDIYNTAEILTLCNDYTGVSEICTLFLRESARQGNNGRFLSKVRFLFMMEHKERFAETVIAEMRGISDESGKSPFWQWLEEHFFSMDFPTADYLTGIGQKQFIAELMPKYPIYVSLLSKEAQAVIGKVHDKTKPALRLLESEGFSCRGYVDIFDAGPTVEANLAHIRTAQASRKLAVKIDDPLAAKYDEHGAISETEYFVINTKITDFRAIATSIKIDEANERAIISKVDADHLGIQDGEFIRFAPTTFKV</sequence>
<dbReference type="PANTHER" id="PTHR30420:SF1">
    <property type="entry name" value="ARGININE N-SUCCINYLTRANSFERASE"/>
    <property type="match status" value="1"/>
</dbReference>
<dbReference type="OrthoDB" id="21121at2"/>
<evidence type="ECO:0000256" key="3">
    <source>
        <dbReference type="ARBA" id="ARBA00023315"/>
    </source>
</evidence>
<evidence type="ECO:0000313" key="5">
    <source>
        <dbReference type="EMBL" id="QHJ11699.1"/>
    </source>
</evidence>
<dbReference type="EC" id="2.3.1.109" evidence="4"/>
<reference evidence="5 6" key="1">
    <citation type="submission" date="2019-12" db="EMBL/GenBank/DDBJ databases">
        <title>Genome sequencing and assembly of endphytes of Porphyra tenera.</title>
        <authorList>
            <person name="Park J.M."/>
            <person name="Shin R."/>
            <person name="Jo S.H."/>
        </authorList>
    </citation>
    <scope>NUCLEOTIDE SEQUENCE [LARGE SCALE GENOMIC DNA]</scope>
    <source>
        <strain evidence="5 6">GPM4</strain>
    </source>
</reference>
<dbReference type="PANTHER" id="PTHR30420">
    <property type="entry name" value="N-SUCCINYLARGININE DIHYDROLASE"/>
    <property type="match status" value="1"/>
</dbReference>
<dbReference type="KEGG" id="pmes:FX988_01934"/>
<keyword evidence="6" id="KW-1185">Reference proteome</keyword>
<dbReference type="Gene3D" id="2.40.40.20">
    <property type="match status" value="1"/>
</dbReference>
<dbReference type="GO" id="GO:0006527">
    <property type="term" value="P:L-arginine catabolic process"/>
    <property type="evidence" value="ECO:0007669"/>
    <property type="project" value="UniProtKB-UniRule"/>
</dbReference>
<dbReference type="NCBIfam" id="TIGR03243">
    <property type="entry name" value="arg_catab_AOST"/>
    <property type="match status" value="1"/>
</dbReference>
<evidence type="ECO:0000256" key="1">
    <source>
        <dbReference type="ARBA" id="ARBA00022503"/>
    </source>
</evidence>
<proteinExistence type="predicted"/>
<dbReference type="RefSeq" id="WP_160179476.1">
    <property type="nucleotide sequence ID" value="NZ_CP047656.1"/>
</dbReference>
<dbReference type="NCBIfam" id="TIGR03244">
    <property type="entry name" value="arg_catab_AstA"/>
    <property type="match status" value="1"/>
</dbReference>
<dbReference type="Proteomes" id="UP000464524">
    <property type="component" value="Chromosome"/>
</dbReference>
<evidence type="ECO:0000256" key="2">
    <source>
        <dbReference type="ARBA" id="ARBA00022679"/>
    </source>
</evidence>
<evidence type="ECO:0000256" key="4">
    <source>
        <dbReference type="NCBIfam" id="TIGR03244"/>
    </source>
</evidence>
<dbReference type="InterPro" id="IPR007041">
    <property type="entry name" value="Arg_succinylTrfase_AstA/AruG"/>
</dbReference>
<dbReference type="AlphaFoldDB" id="A0A857JI34"/>
<keyword evidence="1" id="KW-0056">Arginine metabolism</keyword>
<protein>
    <recommendedName>
        <fullName evidence="4">Arginine N-succinyltransferase</fullName>
        <ecNumber evidence="4">2.3.1.109</ecNumber>
    </recommendedName>
</protein>
<dbReference type="EMBL" id="CP047656">
    <property type="protein sequence ID" value="QHJ11699.1"/>
    <property type="molecule type" value="Genomic_DNA"/>
</dbReference>
<evidence type="ECO:0000313" key="6">
    <source>
        <dbReference type="Proteomes" id="UP000464524"/>
    </source>
</evidence>
<accession>A0A857JI34</accession>